<keyword evidence="7 9" id="KW-0378">Hydrolase</keyword>
<dbReference type="Proteomes" id="UP000000323">
    <property type="component" value="Chromosome 1"/>
</dbReference>
<protein>
    <recommendedName>
        <fullName evidence="9">Endoribonuclease YbeY</fullName>
        <ecNumber evidence="9">3.1.-.-</ecNumber>
    </recommendedName>
</protein>
<accession>D1CB09</accession>
<dbReference type="GO" id="GO:0005737">
    <property type="term" value="C:cytoplasm"/>
    <property type="evidence" value="ECO:0007669"/>
    <property type="project" value="UniProtKB-SubCell"/>
</dbReference>
<evidence type="ECO:0000256" key="3">
    <source>
        <dbReference type="ARBA" id="ARBA00022552"/>
    </source>
</evidence>
<dbReference type="eggNOG" id="COG0319">
    <property type="taxonomic scope" value="Bacteria"/>
</dbReference>
<dbReference type="GO" id="GO:0004521">
    <property type="term" value="F:RNA endonuclease activity"/>
    <property type="evidence" value="ECO:0007669"/>
    <property type="project" value="UniProtKB-UniRule"/>
</dbReference>
<keyword evidence="11" id="KW-1185">Reference proteome</keyword>
<dbReference type="GO" id="GO:0006364">
    <property type="term" value="P:rRNA processing"/>
    <property type="evidence" value="ECO:0007669"/>
    <property type="project" value="UniProtKB-UniRule"/>
</dbReference>
<dbReference type="STRING" id="525904.Tter_1058"/>
<keyword evidence="8 9" id="KW-0862">Zinc</keyword>
<keyword evidence="9" id="KW-0963">Cytoplasm</keyword>
<evidence type="ECO:0000313" key="10">
    <source>
        <dbReference type="EMBL" id="ACZ41974.1"/>
    </source>
</evidence>
<dbReference type="PANTHER" id="PTHR46986">
    <property type="entry name" value="ENDORIBONUCLEASE YBEY, CHLOROPLASTIC"/>
    <property type="match status" value="1"/>
</dbReference>
<keyword evidence="5 9" id="KW-0479">Metal-binding</keyword>
<dbReference type="InterPro" id="IPR023091">
    <property type="entry name" value="MetalPrtase_cat_dom_sf_prd"/>
</dbReference>
<proteinExistence type="inferred from homology"/>
<evidence type="ECO:0000256" key="4">
    <source>
        <dbReference type="ARBA" id="ARBA00022722"/>
    </source>
</evidence>
<gene>
    <name evidence="9" type="primary">ybeY</name>
    <name evidence="10" type="ordered locus">Tter_1058</name>
</gene>
<organism evidence="10 11">
    <name type="scientific">Thermobaculum terrenum (strain ATCC BAA-798 / CCMEE 7001 / YNP1)</name>
    <dbReference type="NCBI Taxonomy" id="525904"/>
    <lineage>
        <taxon>Bacteria</taxon>
        <taxon>Bacillati</taxon>
        <taxon>Chloroflexota</taxon>
        <taxon>Chloroflexia</taxon>
        <taxon>Candidatus Thermobaculales</taxon>
        <taxon>Candidatus Thermobaculaceae</taxon>
        <taxon>Thermobaculum</taxon>
    </lineage>
</organism>
<comment type="function">
    <text evidence="9">Single strand-specific metallo-endoribonuclease involved in late-stage 70S ribosome quality control and in maturation of the 3' terminus of the 16S rRNA.</text>
</comment>
<dbReference type="HOGENOM" id="CLU_106710_3_0_0"/>
<sequence>MALREEEVPEGHSVSILLTDDDQIAKLHLEHMGIEGPTDVMSWPSSDFERENFHFLGDIAVSCETAEAQARDQGHPVETEVSVLAVHGLLHLLGWDDQTPQEREEMQKRVDYIVSKALSTFTNSDNLSSST</sequence>
<dbReference type="InterPro" id="IPR002036">
    <property type="entry name" value="YbeY"/>
</dbReference>
<keyword evidence="6 9" id="KW-0255">Endonuclease</keyword>
<feature type="binding site" evidence="9">
    <location>
        <position position="97"/>
    </location>
    <ligand>
        <name>Zn(2+)</name>
        <dbReference type="ChEBI" id="CHEBI:29105"/>
        <note>catalytic</note>
    </ligand>
</feature>
<dbReference type="PROSITE" id="PS01306">
    <property type="entry name" value="UPF0054"/>
    <property type="match status" value="1"/>
</dbReference>
<evidence type="ECO:0000256" key="9">
    <source>
        <dbReference type="HAMAP-Rule" id="MF_00009"/>
    </source>
</evidence>
<evidence type="ECO:0000256" key="1">
    <source>
        <dbReference type="ARBA" id="ARBA00010875"/>
    </source>
</evidence>
<evidence type="ECO:0000256" key="2">
    <source>
        <dbReference type="ARBA" id="ARBA00022517"/>
    </source>
</evidence>
<keyword evidence="3 9" id="KW-0698">rRNA processing</keyword>
<comment type="cofactor">
    <cofactor evidence="9">
        <name>Zn(2+)</name>
        <dbReference type="ChEBI" id="CHEBI:29105"/>
    </cofactor>
    <text evidence="9">Binds 1 zinc ion.</text>
</comment>
<evidence type="ECO:0000256" key="5">
    <source>
        <dbReference type="ARBA" id="ARBA00022723"/>
    </source>
</evidence>
<dbReference type="EC" id="3.1.-.-" evidence="9"/>
<dbReference type="NCBIfam" id="TIGR00043">
    <property type="entry name" value="rRNA maturation RNase YbeY"/>
    <property type="match status" value="1"/>
</dbReference>
<evidence type="ECO:0000313" key="11">
    <source>
        <dbReference type="Proteomes" id="UP000000323"/>
    </source>
</evidence>
<evidence type="ECO:0000256" key="7">
    <source>
        <dbReference type="ARBA" id="ARBA00022801"/>
    </source>
</evidence>
<dbReference type="AlphaFoldDB" id="D1CB09"/>
<dbReference type="Pfam" id="PF02130">
    <property type="entry name" value="YbeY"/>
    <property type="match status" value="1"/>
</dbReference>
<dbReference type="SUPFAM" id="SSF55486">
    <property type="entry name" value="Metalloproteases ('zincins'), catalytic domain"/>
    <property type="match status" value="1"/>
</dbReference>
<comment type="similarity">
    <text evidence="1 9">Belongs to the endoribonuclease YbeY family.</text>
</comment>
<keyword evidence="4 9" id="KW-0540">Nuclease</keyword>
<dbReference type="Gene3D" id="3.40.390.30">
    <property type="entry name" value="Metalloproteases ('zincins'), catalytic domain"/>
    <property type="match status" value="1"/>
</dbReference>
<dbReference type="InterPro" id="IPR020549">
    <property type="entry name" value="YbeY_CS"/>
</dbReference>
<evidence type="ECO:0000256" key="6">
    <source>
        <dbReference type="ARBA" id="ARBA00022759"/>
    </source>
</evidence>
<reference evidence="11" key="1">
    <citation type="journal article" date="2010" name="Stand. Genomic Sci.">
        <title>Complete genome sequence of 'Thermobaculum terrenum' type strain (YNP1).</title>
        <authorList>
            <person name="Kiss H."/>
            <person name="Cleland D."/>
            <person name="Lapidus A."/>
            <person name="Lucas S."/>
            <person name="Glavina Del Rio T."/>
            <person name="Nolan M."/>
            <person name="Tice H."/>
            <person name="Han C."/>
            <person name="Goodwin L."/>
            <person name="Pitluck S."/>
            <person name="Liolios K."/>
            <person name="Ivanova N."/>
            <person name="Mavromatis K."/>
            <person name="Ovchinnikova G."/>
            <person name="Pati A."/>
            <person name="Chen A."/>
            <person name="Palaniappan K."/>
            <person name="Land M."/>
            <person name="Hauser L."/>
            <person name="Chang Y."/>
            <person name="Jeffries C."/>
            <person name="Lu M."/>
            <person name="Brettin T."/>
            <person name="Detter J."/>
            <person name="Goker M."/>
            <person name="Tindall B."/>
            <person name="Beck B."/>
            <person name="McDermott T."/>
            <person name="Woyke T."/>
            <person name="Bristow J."/>
            <person name="Eisen J."/>
            <person name="Markowitz V."/>
            <person name="Hugenholtz P."/>
            <person name="Kyrpides N."/>
            <person name="Klenk H."/>
            <person name="Cheng J."/>
        </authorList>
    </citation>
    <scope>NUCLEOTIDE SEQUENCE [LARGE SCALE GENOMIC DNA]</scope>
    <source>
        <strain evidence="11">ATCC BAA-798 / YNP1</strain>
    </source>
</reference>
<dbReference type="EMBL" id="CP001825">
    <property type="protein sequence ID" value="ACZ41974.1"/>
    <property type="molecule type" value="Genomic_DNA"/>
</dbReference>
<name>D1CB09_THET1</name>
<dbReference type="KEGG" id="ttr:Tter_1058"/>
<feature type="binding site" evidence="9">
    <location>
        <position position="87"/>
    </location>
    <ligand>
        <name>Zn(2+)</name>
        <dbReference type="ChEBI" id="CHEBI:29105"/>
        <note>catalytic</note>
    </ligand>
</feature>
<feature type="binding site" evidence="9">
    <location>
        <position position="91"/>
    </location>
    <ligand>
        <name>Zn(2+)</name>
        <dbReference type="ChEBI" id="CHEBI:29105"/>
        <note>catalytic</note>
    </ligand>
</feature>
<dbReference type="HAMAP" id="MF_00009">
    <property type="entry name" value="Endoribonucl_YbeY"/>
    <property type="match status" value="1"/>
</dbReference>
<evidence type="ECO:0000256" key="8">
    <source>
        <dbReference type="ARBA" id="ARBA00022833"/>
    </source>
</evidence>
<dbReference type="GO" id="GO:0004222">
    <property type="term" value="F:metalloendopeptidase activity"/>
    <property type="evidence" value="ECO:0007669"/>
    <property type="project" value="InterPro"/>
</dbReference>
<comment type="subcellular location">
    <subcellularLocation>
        <location evidence="9">Cytoplasm</location>
    </subcellularLocation>
</comment>
<dbReference type="GO" id="GO:0008270">
    <property type="term" value="F:zinc ion binding"/>
    <property type="evidence" value="ECO:0007669"/>
    <property type="project" value="UniProtKB-UniRule"/>
</dbReference>
<keyword evidence="2 9" id="KW-0690">Ribosome biogenesis</keyword>
<dbReference type="PANTHER" id="PTHR46986:SF1">
    <property type="entry name" value="ENDORIBONUCLEASE YBEY, CHLOROPLASTIC"/>
    <property type="match status" value="1"/>
</dbReference>